<protein>
    <recommendedName>
        <fullName evidence="3 4">Single-stranded DNA-binding protein</fullName>
        <shortName evidence="3">SSB</shortName>
    </recommendedName>
</protein>
<accession>A0A4R1HJD1</accession>
<dbReference type="InterPro" id="IPR012340">
    <property type="entry name" value="NA-bd_OB-fold"/>
</dbReference>
<comment type="caution">
    <text evidence="5">The sequence shown here is derived from an EMBL/GenBank/DDBJ whole genome shotgun (WGS) entry which is preliminary data.</text>
</comment>
<keyword evidence="6" id="KW-1185">Reference proteome</keyword>
<dbReference type="PIRSF" id="PIRSF002070">
    <property type="entry name" value="SSB"/>
    <property type="match status" value="1"/>
</dbReference>
<dbReference type="PANTHER" id="PTHR10302:SF0">
    <property type="entry name" value="SINGLE-STRANDED DNA-BINDING PROTEIN, MITOCHONDRIAL"/>
    <property type="match status" value="1"/>
</dbReference>
<evidence type="ECO:0000256" key="3">
    <source>
        <dbReference type="HAMAP-Rule" id="MF_00984"/>
    </source>
</evidence>
<dbReference type="PANTHER" id="PTHR10302">
    <property type="entry name" value="SINGLE-STRANDED DNA-BINDING PROTEIN"/>
    <property type="match status" value="1"/>
</dbReference>
<gene>
    <name evidence="5" type="ORF">EV667_4067</name>
</gene>
<organism evidence="5 6">
    <name type="scientific">Ancylobacter aquaticus</name>
    <dbReference type="NCBI Taxonomy" id="100"/>
    <lineage>
        <taxon>Bacteria</taxon>
        <taxon>Pseudomonadati</taxon>
        <taxon>Pseudomonadota</taxon>
        <taxon>Alphaproteobacteria</taxon>
        <taxon>Hyphomicrobiales</taxon>
        <taxon>Xanthobacteraceae</taxon>
        <taxon>Ancylobacter</taxon>
    </lineage>
</organism>
<dbReference type="InterPro" id="IPR011344">
    <property type="entry name" value="ssDNA-bd"/>
</dbReference>
<dbReference type="EMBL" id="SMFY01000005">
    <property type="protein sequence ID" value="TCK19629.1"/>
    <property type="molecule type" value="Genomic_DNA"/>
</dbReference>
<comment type="caution">
    <text evidence="3">Lacks conserved residue(s) required for the propagation of feature annotation.</text>
</comment>
<proteinExistence type="inferred from homology"/>
<dbReference type="GO" id="GO:0003697">
    <property type="term" value="F:single-stranded DNA binding"/>
    <property type="evidence" value="ECO:0007669"/>
    <property type="project" value="UniProtKB-UniRule"/>
</dbReference>
<reference evidence="5 6" key="1">
    <citation type="submission" date="2019-03" db="EMBL/GenBank/DDBJ databases">
        <title>Genomic Encyclopedia of Type Strains, Phase IV (KMG-IV): sequencing the most valuable type-strain genomes for metagenomic binning, comparative biology and taxonomic classification.</title>
        <authorList>
            <person name="Goeker M."/>
        </authorList>
    </citation>
    <scope>NUCLEOTIDE SEQUENCE [LARGE SCALE GENOMIC DNA]</scope>
    <source>
        <strain evidence="5 6">DSM 101</strain>
    </source>
</reference>
<dbReference type="RefSeq" id="WP_131837148.1">
    <property type="nucleotide sequence ID" value="NZ_SMFY01000005.1"/>
</dbReference>
<evidence type="ECO:0000256" key="1">
    <source>
        <dbReference type="ARBA" id="ARBA00023125"/>
    </source>
</evidence>
<evidence type="ECO:0000256" key="4">
    <source>
        <dbReference type="PIRNR" id="PIRNR002070"/>
    </source>
</evidence>
<evidence type="ECO:0000256" key="2">
    <source>
        <dbReference type="ARBA" id="ARBA00023172"/>
    </source>
</evidence>
<name>A0A4R1HJD1_ANCAQ</name>
<dbReference type="GO" id="GO:0006310">
    <property type="term" value="P:DNA recombination"/>
    <property type="evidence" value="ECO:0007669"/>
    <property type="project" value="UniProtKB-KW"/>
</dbReference>
<dbReference type="PROSITE" id="PS50935">
    <property type="entry name" value="SSB"/>
    <property type="match status" value="1"/>
</dbReference>
<dbReference type="SUPFAM" id="SSF50249">
    <property type="entry name" value="Nucleic acid-binding proteins"/>
    <property type="match status" value="1"/>
</dbReference>
<dbReference type="HAMAP" id="MF_00984">
    <property type="entry name" value="SSB"/>
    <property type="match status" value="1"/>
</dbReference>
<dbReference type="Proteomes" id="UP000295030">
    <property type="component" value="Unassembled WGS sequence"/>
</dbReference>
<dbReference type="GO" id="GO:0006260">
    <property type="term" value="P:DNA replication"/>
    <property type="evidence" value="ECO:0007669"/>
    <property type="project" value="InterPro"/>
</dbReference>
<evidence type="ECO:0000313" key="5">
    <source>
        <dbReference type="EMBL" id="TCK19629.1"/>
    </source>
</evidence>
<dbReference type="InterPro" id="IPR000424">
    <property type="entry name" value="Primosome_PriB/ssb"/>
</dbReference>
<keyword evidence="1 3" id="KW-0238">DNA-binding</keyword>
<dbReference type="AlphaFoldDB" id="A0A4R1HJD1"/>
<dbReference type="Pfam" id="PF00436">
    <property type="entry name" value="SSB"/>
    <property type="match status" value="1"/>
</dbReference>
<sequence>MFTLNRAEIIGSLGGNPEIRTFQNGGRVATFRVATNNNYKDREGNWKEVTQWHTVVVFDDHLVKRIEKRLQKGTKVHVTGAMETREYDKDGQTHKVTEIVLRPFGNGDIILLDAWIAEG</sequence>
<dbReference type="NCBIfam" id="TIGR00621">
    <property type="entry name" value="ssb"/>
    <property type="match status" value="1"/>
</dbReference>
<dbReference type="CDD" id="cd04496">
    <property type="entry name" value="SSB_OBF"/>
    <property type="match status" value="1"/>
</dbReference>
<keyword evidence="2" id="KW-0233">DNA recombination</keyword>
<dbReference type="OrthoDB" id="9809878at2"/>
<comment type="subunit">
    <text evidence="3">Homotetramer.</text>
</comment>
<dbReference type="Gene3D" id="2.40.50.140">
    <property type="entry name" value="Nucleic acid-binding proteins"/>
    <property type="match status" value="1"/>
</dbReference>
<dbReference type="GO" id="GO:0009295">
    <property type="term" value="C:nucleoid"/>
    <property type="evidence" value="ECO:0007669"/>
    <property type="project" value="TreeGrafter"/>
</dbReference>
<evidence type="ECO:0000313" key="6">
    <source>
        <dbReference type="Proteomes" id="UP000295030"/>
    </source>
</evidence>